<keyword evidence="5" id="KW-0539">Nucleus</keyword>
<keyword evidence="2" id="KW-0479">Metal-binding</keyword>
<comment type="caution">
    <text evidence="6">The sequence shown here is derived from an EMBL/GenBank/DDBJ whole genome shotgun (WGS) entry which is preliminary data.</text>
</comment>
<evidence type="ECO:0000256" key="1">
    <source>
        <dbReference type="ARBA" id="ARBA00004123"/>
    </source>
</evidence>
<dbReference type="SUPFAM" id="SSF53098">
    <property type="entry name" value="Ribonuclease H-like"/>
    <property type="match status" value="1"/>
</dbReference>
<dbReference type="Proteomes" id="UP001392437">
    <property type="component" value="Unassembled WGS sequence"/>
</dbReference>
<name>A0AAW0QZT4_9PEZI</name>
<dbReference type="GO" id="GO:0005634">
    <property type="term" value="C:nucleus"/>
    <property type="evidence" value="ECO:0007669"/>
    <property type="project" value="UniProtKB-SubCell"/>
</dbReference>
<evidence type="ECO:0000256" key="2">
    <source>
        <dbReference type="ARBA" id="ARBA00022723"/>
    </source>
</evidence>
<gene>
    <name evidence="6" type="ORF">PG999_004598</name>
</gene>
<keyword evidence="7" id="KW-1185">Reference proteome</keyword>
<protein>
    <submittedName>
        <fullName evidence="6">Ribonuclease H-like protein</fullName>
    </submittedName>
</protein>
<evidence type="ECO:0000256" key="3">
    <source>
        <dbReference type="ARBA" id="ARBA00022771"/>
    </source>
</evidence>
<accession>A0AAW0QZT4</accession>
<keyword evidence="4" id="KW-0862">Zinc</keyword>
<evidence type="ECO:0000313" key="6">
    <source>
        <dbReference type="EMBL" id="KAK8120478.1"/>
    </source>
</evidence>
<dbReference type="PANTHER" id="PTHR46481:SF10">
    <property type="entry name" value="ZINC FINGER BED DOMAIN-CONTAINING PROTEIN 39"/>
    <property type="match status" value="1"/>
</dbReference>
<sequence>MYGTKRDNFAELLRTVGSIHPDTDITEGGRDMVAADVQALNEALDEVIFYEEPPELEFGEDTTYEGLDLLDDPIATSQAQVMSFPTPDVIDSASLDQYRKQGPGGKLHNIGIYLHRSSQLKMALEKAQLDIDPDHEPLSWIQNVPTRWESDEAMFERALKLKYPLQRMLFDIERDWSDSGGLDVDKPAILKEALSNIEWKQVESLQKLLHPFKVASKQLQGQGIAMSAKKSSGALHEYFPQIELLLDHLESAVDGEILSPDGRSFINIFDGLDQETRQVFRVYIRLGWKKLDVYYNSMTSLAYYMAVILHPCKKMKQLDDLWAPLPCRQTDQWKDSLNKRLRKFWQADYANRCVHTIAI</sequence>
<dbReference type="GO" id="GO:0008270">
    <property type="term" value="F:zinc ion binding"/>
    <property type="evidence" value="ECO:0007669"/>
    <property type="project" value="UniProtKB-KW"/>
</dbReference>
<keyword evidence="3" id="KW-0863">Zinc-finger</keyword>
<evidence type="ECO:0000256" key="5">
    <source>
        <dbReference type="ARBA" id="ARBA00023242"/>
    </source>
</evidence>
<evidence type="ECO:0000313" key="7">
    <source>
        <dbReference type="Proteomes" id="UP001392437"/>
    </source>
</evidence>
<dbReference type="InterPro" id="IPR012337">
    <property type="entry name" value="RNaseH-like_sf"/>
</dbReference>
<organism evidence="6 7">
    <name type="scientific">Apiospora kogelbergensis</name>
    <dbReference type="NCBI Taxonomy" id="1337665"/>
    <lineage>
        <taxon>Eukaryota</taxon>
        <taxon>Fungi</taxon>
        <taxon>Dikarya</taxon>
        <taxon>Ascomycota</taxon>
        <taxon>Pezizomycotina</taxon>
        <taxon>Sordariomycetes</taxon>
        <taxon>Xylariomycetidae</taxon>
        <taxon>Amphisphaeriales</taxon>
        <taxon>Apiosporaceae</taxon>
        <taxon>Apiospora</taxon>
    </lineage>
</organism>
<dbReference type="InterPro" id="IPR052035">
    <property type="entry name" value="ZnF_BED_domain_contain"/>
</dbReference>
<dbReference type="EMBL" id="JAQQWP010000004">
    <property type="protein sequence ID" value="KAK8120478.1"/>
    <property type="molecule type" value="Genomic_DNA"/>
</dbReference>
<evidence type="ECO:0000256" key="4">
    <source>
        <dbReference type="ARBA" id="ARBA00022833"/>
    </source>
</evidence>
<dbReference type="PANTHER" id="PTHR46481">
    <property type="entry name" value="ZINC FINGER BED DOMAIN-CONTAINING PROTEIN 4"/>
    <property type="match status" value="1"/>
</dbReference>
<dbReference type="AlphaFoldDB" id="A0AAW0QZT4"/>
<reference evidence="6 7" key="1">
    <citation type="submission" date="2023-01" db="EMBL/GenBank/DDBJ databases">
        <title>Analysis of 21 Apiospora genomes using comparative genomics revels a genus with tremendous synthesis potential of carbohydrate active enzymes and secondary metabolites.</title>
        <authorList>
            <person name="Sorensen T."/>
        </authorList>
    </citation>
    <scope>NUCLEOTIDE SEQUENCE [LARGE SCALE GENOMIC DNA]</scope>
    <source>
        <strain evidence="6 7">CBS 117206</strain>
    </source>
</reference>
<comment type="subcellular location">
    <subcellularLocation>
        <location evidence="1">Nucleus</location>
    </subcellularLocation>
</comment>
<proteinExistence type="predicted"/>